<dbReference type="Proteomes" id="UP001163336">
    <property type="component" value="Chromosome"/>
</dbReference>
<dbReference type="Pfam" id="PF00392">
    <property type="entry name" value="GntR"/>
    <property type="match status" value="1"/>
</dbReference>
<dbReference type="CDD" id="cd07377">
    <property type="entry name" value="WHTH_GntR"/>
    <property type="match status" value="1"/>
</dbReference>
<name>A0ABN6TAQ0_9BURK</name>
<keyword evidence="3" id="KW-0804">Transcription</keyword>
<dbReference type="InterPro" id="IPR028978">
    <property type="entry name" value="Chorismate_lyase_/UTRA_dom_sf"/>
</dbReference>
<dbReference type="InterPro" id="IPR036390">
    <property type="entry name" value="WH_DNA-bd_sf"/>
</dbReference>
<dbReference type="Gene3D" id="1.10.10.10">
    <property type="entry name" value="Winged helix-like DNA-binding domain superfamily/Winged helix DNA-binding domain"/>
    <property type="match status" value="1"/>
</dbReference>
<accession>A0ABN6TAQ0</accession>
<dbReference type="Gene3D" id="3.40.1410.10">
    <property type="entry name" value="Chorismate lyase-like"/>
    <property type="match status" value="1"/>
</dbReference>
<evidence type="ECO:0000313" key="5">
    <source>
        <dbReference type="EMBL" id="BDT58035.1"/>
    </source>
</evidence>
<dbReference type="RefSeq" id="WP_281913370.1">
    <property type="nucleotide sequence ID" value="NZ_AP026966.1"/>
</dbReference>
<sequence>MNDLAEFMHAAAAGGKLPLYQQLQQALRRAIDEGAWGSASAIPAERQLAQELGISRITVRKAIDALVEEGLLVRRAGAGNFINTRIEKNFAKLSSFSEDMRARGRVPRNEWLKRSEGLVTPEEALRLRLSPGTRVYRFHRIRYADELPMCLEYATIAAFALPSLDAVGDSMYEALQASGQRPVRALQRLSALLLNAEQARQLGTREGDAGLCVERLGFARDGRAVEFCRSYFRGDMYDFVAELNAT</sequence>
<organism evidence="5 6">
    <name type="scientific">Massilia varians</name>
    <dbReference type="NCBI Taxonomy" id="457921"/>
    <lineage>
        <taxon>Bacteria</taxon>
        <taxon>Pseudomonadati</taxon>
        <taxon>Pseudomonadota</taxon>
        <taxon>Betaproteobacteria</taxon>
        <taxon>Burkholderiales</taxon>
        <taxon>Oxalobacteraceae</taxon>
        <taxon>Telluria group</taxon>
        <taxon>Massilia</taxon>
    </lineage>
</organism>
<dbReference type="EMBL" id="AP026966">
    <property type="protein sequence ID" value="BDT58035.1"/>
    <property type="molecule type" value="Genomic_DNA"/>
</dbReference>
<proteinExistence type="predicted"/>
<evidence type="ECO:0000256" key="2">
    <source>
        <dbReference type="ARBA" id="ARBA00023125"/>
    </source>
</evidence>
<keyword evidence="2" id="KW-0238">DNA-binding</keyword>
<dbReference type="PANTHER" id="PTHR44846">
    <property type="entry name" value="MANNOSYL-D-GLYCERATE TRANSPORT/METABOLISM SYSTEM REPRESSOR MNGR-RELATED"/>
    <property type="match status" value="1"/>
</dbReference>
<dbReference type="InterPro" id="IPR000524">
    <property type="entry name" value="Tscrpt_reg_HTH_GntR"/>
</dbReference>
<keyword evidence="6" id="KW-1185">Reference proteome</keyword>
<dbReference type="PRINTS" id="PR00035">
    <property type="entry name" value="HTHGNTR"/>
</dbReference>
<keyword evidence="1" id="KW-0805">Transcription regulation</keyword>
<dbReference type="Pfam" id="PF07702">
    <property type="entry name" value="UTRA"/>
    <property type="match status" value="1"/>
</dbReference>
<feature type="domain" description="HTH gntR-type" evidence="4">
    <location>
        <begin position="17"/>
        <end position="85"/>
    </location>
</feature>
<evidence type="ECO:0000313" key="6">
    <source>
        <dbReference type="Proteomes" id="UP001163336"/>
    </source>
</evidence>
<protein>
    <submittedName>
        <fullName evidence="5">GntR family transcriptional regulator</fullName>
    </submittedName>
</protein>
<dbReference type="SUPFAM" id="SSF46785">
    <property type="entry name" value="Winged helix' DNA-binding domain"/>
    <property type="match status" value="1"/>
</dbReference>
<evidence type="ECO:0000259" key="4">
    <source>
        <dbReference type="PROSITE" id="PS50949"/>
    </source>
</evidence>
<dbReference type="SMART" id="SM00345">
    <property type="entry name" value="HTH_GNTR"/>
    <property type="match status" value="1"/>
</dbReference>
<dbReference type="PROSITE" id="PS50949">
    <property type="entry name" value="HTH_GNTR"/>
    <property type="match status" value="1"/>
</dbReference>
<dbReference type="InterPro" id="IPR036388">
    <property type="entry name" value="WH-like_DNA-bd_sf"/>
</dbReference>
<dbReference type="InterPro" id="IPR050679">
    <property type="entry name" value="Bact_HTH_transcr_reg"/>
</dbReference>
<dbReference type="InterPro" id="IPR011663">
    <property type="entry name" value="UTRA"/>
</dbReference>
<evidence type="ECO:0000256" key="1">
    <source>
        <dbReference type="ARBA" id="ARBA00023015"/>
    </source>
</evidence>
<dbReference type="PANTHER" id="PTHR44846:SF1">
    <property type="entry name" value="MANNOSYL-D-GLYCERATE TRANSPORT_METABOLISM SYSTEM REPRESSOR MNGR-RELATED"/>
    <property type="match status" value="1"/>
</dbReference>
<dbReference type="SUPFAM" id="SSF64288">
    <property type="entry name" value="Chorismate lyase-like"/>
    <property type="match status" value="1"/>
</dbReference>
<reference evidence="5" key="1">
    <citation type="submission" date="2022-11" db="EMBL/GenBank/DDBJ databases">
        <title>Isolation and characterization of PLA-degrading bacterium Massilia sp. from Antarctic soil.</title>
        <authorList>
            <person name="Sato K."/>
            <person name="Gomez-Fuentes C."/>
            <person name="Ahmad S.A."/>
            <person name="Zulkharnain A."/>
        </authorList>
    </citation>
    <scope>NUCLEOTIDE SEQUENCE</scope>
    <source>
        <strain evidence="5">N-3</strain>
    </source>
</reference>
<dbReference type="SMART" id="SM00866">
    <property type="entry name" value="UTRA"/>
    <property type="match status" value="1"/>
</dbReference>
<gene>
    <name evidence="5" type="ORF">MasN3_15290</name>
</gene>
<evidence type="ECO:0000256" key="3">
    <source>
        <dbReference type="ARBA" id="ARBA00023163"/>
    </source>
</evidence>